<reference evidence="4" key="1">
    <citation type="submission" date="2017-04" db="EMBL/GenBank/DDBJ databases">
        <authorList>
            <person name="Varghese N."/>
            <person name="Submissions S."/>
        </authorList>
    </citation>
    <scope>NUCLEOTIDE SEQUENCE [LARGE SCALE GENOMIC DNA]</scope>
    <source>
        <strain evidence="4">DSM 22618</strain>
    </source>
</reference>
<sequence>MSNDLKDLLDFPCRFPIKVMGEQHPDFQTTIYEVVRVHAPDLERVDIVARDSSGGKYISLTVNVMAVSREQLDSIYMALSSHAMVKVAL</sequence>
<dbReference type="InterPro" id="IPR007454">
    <property type="entry name" value="UPF0250_YbeD-like"/>
</dbReference>
<keyword evidence="4" id="KW-1185">Reference proteome</keyword>
<proteinExistence type="inferred from homology"/>
<evidence type="ECO:0000256" key="2">
    <source>
        <dbReference type="HAMAP-Rule" id="MF_00659"/>
    </source>
</evidence>
<dbReference type="InterPro" id="IPR027471">
    <property type="entry name" value="YbeD-like_sf"/>
</dbReference>
<evidence type="ECO:0000313" key="3">
    <source>
        <dbReference type="EMBL" id="SMF45704.1"/>
    </source>
</evidence>
<dbReference type="PANTHER" id="PTHR38036">
    <property type="entry name" value="UPF0250 PROTEIN YBED"/>
    <property type="match status" value="1"/>
</dbReference>
<dbReference type="Gene3D" id="3.30.70.260">
    <property type="match status" value="1"/>
</dbReference>
<dbReference type="Proteomes" id="UP000192920">
    <property type="component" value="Unassembled WGS sequence"/>
</dbReference>
<dbReference type="RefSeq" id="WP_085277473.1">
    <property type="nucleotide sequence ID" value="NZ_FXAG01000022.1"/>
</dbReference>
<protein>
    <recommendedName>
        <fullName evidence="2">UPF0250 protein SAMN02745746_03381</fullName>
    </recommendedName>
</protein>
<dbReference type="AlphaFoldDB" id="A0A1Y6C5Y2"/>
<accession>A0A1Y6C5Y2</accession>
<dbReference type="EMBL" id="FXAG01000022">
    <property type="protein sequence ID" value="SMF45704.1"/>
    <property type="molecule type" value="Genomic_DNA"/>
</dbReference>
<dbReference type="Pfam" id="PF04359">
    <property type="entry name" value="DUF493"/>
    <property type="match status" value="1"/>
</dbReference>
<organism evidence="3 4">
    <name type="scientific">Pseudogulbenkiania subflava DSM 22618</name>
    <dbReference type="NCBI Taxonomy" id="1123014"/>
    <lineage>
        <taxon>Bacteria</taxon>
        <taxon>Pseudomonadati</taxon>
        <taxon>Pseudomonadota</taxon>
        <taxon>Betaproteobacteria</taxon>
        <taxon>Neisseriales</taxon>
        <taxon>Chromobacteriaceae</taxon>
        <taxon>Pseudogulbenkiania</taxon>
    </lineage>
</organism>
<dbReference type="PANTHER" id="PTHR38036:SF1">
    <property type="entry name" value="UPF0250 PROTEIN YBED"/>
    <property type="match status" value="1"/>
</dbReference>
<evidence type="ECO:0000256" key="1">
    <source>
        <dbReference type="ARBA" id="ARBA00008460"/>
    </source>
</evidence>
<dbReference type="STRING" id="1123014.SAMN02745746_03381"/>
<name>A0A1Y6C5Y2_9NEIS</name>
<evidence type="ECO:0000313" key="4">
    <source>
        <dbReference type="Proteomes" id="UP000192920"/>
    </source>
</evidence>
<comment type="similarity">
    <text evidence="1 2">Belongs to the UPF0250 family.</text>
</comment>
<gene>
    <name evidence="3" type="ORF">SAMN02745746_03381</name>
</gene>
<dbReference type="SUPFAM" id="SSF117991">
    <property type="entry name" value="YbeD/HP0495-like"/>
    <property type="match status" value="1"/>
</dbReference>
<dbReference type="HAMAP" id="MF_00659">
    <property type="entry name" value="UPF0250"/>
    <property type="match status" value="1"/>
</dbReference>